<dbReference type="InterPro" id="IPR011598">
    <property type="entry name" value="bHLH_dom"/>
</dbReference>
<evidence type="ECO:0000256" key="6">
    <source>
        <dbReference type="ARBA" id="ARBA00023242"/>
    </source>
</evidence>
<evidence type="ECO:0000259" key="9">
    <source>
        <dbReference type="PROSITE" id="PS50888"/>
    </source>
</evidence>
<dbReference type="GO" id="GO:0046983">
    <property type="term" value="F:protein dimerization activity"/>
    <property type="evidence" value="ECO:0007669"/>
    <property type="project" value="InterPro"/>
</dbReference>
<keyword evidence="4" id="KW-0238">DNA-binding</keyword>
<feature type="compositionally biased region" description="Low complexity" evidence="8">
    <location>
        <begin position="101"/>
        <end position="120"/>
    </location>
</feature>
<dbReference type="KEGG" id="aten:116304335"/>
<organism evidence="10 11">
    <name type="scientific">Actinia tenebrosa</name>
    <name type="common">Australian red waratah sea anemone</name>
    <dbReference type="NCBI Taxonomy" id="6105"/>
    <lineage>
        <taxon>Eukaryota</taxon>
        <taxon>Metazoa</taxon>
        <taxon>Cnidaria</taxon>
        <taxon>Anthozoa</taxon>
        <taxon>Hexacorallia</taxon>
        <taxon>Actiniaria</taxon>
        <taxon>Actiniidae</taxon>
        <taxon>Actinia</taxon>
    </lineage>
</organism>
<dbReference type="AlphaFoldDB" id="A0A6P8IUQ9"/>
<keyword evidence="3" id="KW-0805">Transcription regulation</keyword>
<proteinExistence type="inferred from homology"/>
<evidence type="ECO:0000256" key="8">
    <source>
        <dbReference type="SAM" id="MobiDB-lite"/>
    </source>
</evidence>
<protein>
    <submittedName>
        <fullName evidence="11">Microphthalmia-associated transcription factor-like isoform X1</fullName>
    </submittedName>
</protein>
<gene>
    <name evidence="11" type="primary">LOC116304335</name>
</gene>
<sequence length="462" mass="51263">MCESGIDLGFDLLEEGFQVDNFSSSYYELKSHPLESVQEGSVLGLLLSTGSVAQTTYTPTPTMASPMTRTVFKQQLQKQHLEQLEQQEKKLNQAVAQTSQESQSISIPSSMGVSSAPSSSLPHEVPTSVLQVKTKLENPTRYYVNQQRERQVKQYLETHGTLSLPNHLLENTTTNNISNSQPTLNAINQQAIASLGAKRMKPPPSPMSVTSPDGMGNSEVHVDSLLDDIISLESNQGDDVLAWQDPSQIPTASSMYDLYGGLGLTPMVNNTGAPSSCPPAILQNEIEVIDPHAYARDRQKKDNHNMIERRRRFNINDRIKELGTMLPKQDSDMRQNKGTILKSSVDYIRNLKRDLDKMKRVDQEKRQLEMINRKLLLRVQELEMHARAHGIPTTPLTADTSTALLSTVLAVKSEPESQLSCDFSIKQEPLDPNESAEAMEAYSLASSRNPSPGSVDMDDDDL</sequence>
<keyword evidence="10" id="KW-1185">Reference proteome</keyword>
<evidence type="ECO:0000313" key="11">
    <source>
        <dbReference type="RefSeq" id="XP_031569915.1"/>
    </source>
</evidence>
<dbReference type="InterPro" id="IPR036638">
    <property type="entry name" value="HLH_DNA-bd_sf"/>
</dbReference>
<reference evidence="11" key="1">
    <citation type="submission" date="2025-08" db="UniProtKB">
        <authorList>
            <consortium name="RefSeq"/>
        </authorList>
    </citation>
    <scope>IDENTIFICATION</scope>
    <source>
        <tissue evidence="11">Tentacle</tissue>
    </source>
</reference>
<dbReference type="Pfam" id="PF00010">
    <property type="entry name" value="HLH"/>
    <property type="match status" value="1"/>
</dbReference>
<dbReference type="GO" id="GO:0005634">
    <property type="term" value="C:nucleus"/>
    <property type="evidence" value="ECO:0007669"/>
    <property type="project" value="UniProtKB-SubCell"/>
</dbReference>
<evidence type="ECO:0000256" key="3">
    <source>
        <dbReference type="ARBA" id="ARBA00023015"/>
    </source>
</evidence>
<dbReference type="InParanoid" id="A0A6P8IUQ9"/>
<keyword evidence="6" id="KW-0539">Nucleus</keyword>
<evidence type="ECO:0000313" key="10">
    <source>
        <dbReference type="Proteomes" id="UP000515163"/>
    </source>
</evidence>
<dbReference type="InterPro" id="IPR031867">
    <property type="entry name" value="MiT/TFE_N"/>
</dbReference>
<keyword evidence="5" id="KW-0804">Transcription</keyword>
<feature type="region of interest" description="Disordered" evidence="8">
    <location>
        <begin position="443"/>
        <end position="462"/>
    </location>
</feature>
<evidence type="ECO:0000256" key="5">
    <source>
        <dbReference type="ARBA" id="ARBA00023163"/>
    </source>
</evidence>
<dbReference type="FunCoup" id="A0A6P8IUQ9">
    <property type="interactions" value="3024"/>
</dbReference>
<dbReference type="OrthoDB" id="6242697at2759"/>
<feature type="coiled-coil region" evidence="7">
    <location>
        <begin position="74"/>
        <end position="101"/>
    </location>
</feature>
<dbReference type="RefSeq" id="XP_031569915.1">
    <property type="nucleotide sequence ID" value="XM_031714055.1"/>
</dbReference>
<keyword evidence="7" id="KW-0175">Coiled coil</keyword>
<dbReference type="SUPFAM" id="SSF47459">
    <property type="entry name" value="HLH, helix-loop-helix DNA-binding domain"/>
    <property type="match status" value="1"/>
</dbReference>
<feature type="domain" description="BHLH" evidence="9">
    <location>
        <begin position="299"/>
        <end position="351"/>
    </location>
</feature>
<dbReference type="Proteomes" id="UP000515163">
    <property type="component" value="Unplaced"/>
</dbReference>
<accession>A0A6P8IUQ9</accession>
<dbReference type="PANTHER" id="PTHR45776:SF2">
    <property type="entry name" value="MIP04163P"/>
    <property type="match status" value="1"/>
</dbReference>
<dbReference type="GeneID" id="116304335"/>
<dbReference type="Gene3D" id="4.10.280.10">
    <property type="entry name" value="Helix-loop-helix DNA-binding domain"/>
    <property type="match status" value="1"/>
</dbReference>
<dbReference type="Pfam" id="PF15951">
    <property type="entry name" value="MITF_TFEB_C_3_N"/>
    <property type="match status" value="1"/>
</dbReference>
<dbReference type="GO" id="GO:0000981">
    <property type="term" value="F:DNA-binding transcription factor activity, RNA polymerase II-specific"/>
    <property type="evidence" value="ECO:0007669"/>
    <property type="project" value="TreeGrafter"/>
</dbReference>
<evidence type="ECO:0000256" key="7">
    <source>
        <dbReference type="SAM" id="Coils"/>
    </source>
</evidence>
<comment type="subcellular location">
    <subcellularLocation>
        <location evidence="1">Nucleus</location>
    </subcellularLocation>
</comment>
<comment type="similarity">
    <text evidence="2">Belongs to the MiT/TFE family.</text>
</comment>
<dbReference type="PROSITE" id="PS50888">
    <property type="entry name" value="BHLH"/>
    <property type="match status" value="1"/>
</dbReference>
<dbReference type="GO" id="GO:0000978">
    <property type="term" value="F:RNA polymerase II cis-regulatory region sequence-specific DNA binding"/>
    <property type="evidence" value="ECO:0007669"/>
    <property type="project" value="TreeGrafter"/>
</dbReference>
<feature type="region of interest" description="Disordered" evidence="8">
    <location>
        <begin position="101"/>
        <end position="125"/>
    </location>
</feature>
<evidence type="ECO:0000256" key="4">
    <source>
        <dbReference type="ARBA" id="ARBA00023125"/>
    </source>
</evidence>
<dbReference type="PANTHER" id="PTHR45776">
    <property type="entry name" value="MIP04163P"/>
    <property type="match status" value="1"/>
</dbReference>
<evidence type="ECO:0000256" key="2">
    <source>
        <dbReference type="ARBA" id="ARBA00008289"/>
    </source>
</evidence>
<dbReference type="SMART" id="SM00353">
    <property type="entry name" value="HLH"/>
    <property type="match status" value="1"/>
</dbReference>
<evidence type="ECO:0000256" key="1">
    <source>
        <dbReference type="ARBA" id="ARBA00004123"/>
    </source>
</evidence>
<name>A0A6P8IUQ9_ACTTE</name>